<gene>
    <name evidence="13" type="ORF">DT076_11335</name>
</gene>
<dbReference type="FunFam" id="1.10.287.130:FF:000001">
    <property type="entry name" value="Two-component sensor histidine kinase"/>
    <property type="match status" value="1"/>
</dbReference>
<feature type="transmembrane region" description="Helical" evidence="10">
    <location>
        <begin position="73"/>
        <end position="93"/>
    </location>
</feature>
<dbReference type="NCBIfam" id="TIGR00229">
    <property type="entry name" value="sensory_box"/>
    <property type="match status" value="1"/>
</dbReference>
<evidence type="ECO:0000256" key="7">
    <source>
        <dbReference type="ARBA" id="ARBA00022777"/>
    </source>
</evidence>
<dbReference type="Pfam" id="PF02518">
    <property type="entry name" value="HATPase_c"/>
    <property type="match status" value="1"/>
</dbReference>
<dbReference type="GO" id="GO:0005886">
    <property type="term" value="C:plasma membrane"/>
    <property type="evidence" value="ECO:0007669"/>
    <property type="project" value="UniProtKB-SubCell"/>
</dbReference>
<dbReference type="CDD" id="cd00082">
    <property type="entry name" value="HisKA"/>
    <property type="match status" value="1"/>
</dbReference>
<dbReference type="Gene3D" id="1.10.287.130">
    <property type="match status" value="1"/>
</dbReference>
<accession>A0A367YU93</accession>
<dbReference type="Gene3D" id="3.30.450.20">
    <property type="entry name" value="PAS domain"/>
    <property type="match status" value="1"/>
</dbReference>
<dbReference type="PRINTS" id="PR00344">
    <property type="entry name" value="BCTRLSENSOR"/>
</dbReference>
<dbReference type="SMART" id="SM00388">
    <property type="entry name" value="HisKA"/>
    <property type="match status" value="1"/>
</dbReference>
<feature type="transmembrane region" description="Helical" evidence="10">
    <location>
        <begin position="293"/>
        <end position="310"/>
    </location>
</feature>
<evidence type="ECO:0000256" key="9">
    <source>
        <dbReference type="ARBA" id="ARBA00023136"/>
    </source>
</evidence>
<comment type="catalytic activity">
    <reaction evidence="1">
        <text>ATP + protein L-histidine = ADP + protein N-phospho-L-histidine.</text>
        <dbReference type="EC" id="2.7.13.3"/>
    </reaction>
</comment>
<feature type="transmembrane region" description="Helical" evidence="10">
    <location>
        <begin position="133"/>
        <end position="154"/>
    </location>
</feature>
<dbReference type="Proteomes" id="UP000252770">
    <property type="component" value="Unassembled WGS sequence"/>
</dbReference>
<protein>
    <recommendedName>
        <fullName evidence="4">histidine kinase</fullName>
        <ecNumber evidence="4">2.7.13.3</ecNumber>
    </recommendedName>
</protein>
<dbReference type="RefSeq" id="WP_114126781.1">
    <property type="nucleotide sequence ID" value="NZ_QOUI01000006.1"/>
</dbReference>
<evidence type="ECO:0000256" key="4">
    <source>
        <dbReference type="ARBA" id="ARBA00012438"/>
    </source>
</evidence>
<dbReference type="SUPFAM" id="SSF47384">
    <property type="entry name" value="Homodimeric domain of signal transducing histidine kinase"/>
    <property type="match status" value="1"/>
</dbReference>
<dbReference type="Pfam" id="PF00512">
    <property type="entry name" value="HisKA"/>
    <property type="match status" value="1"/>
</dbReference>
<keyword evidence="6" id="KW-0808">Transferase</keyword>
<dbReference type="SUPFAM" id="SSF55785">
    <property type="entry name" value="PYP-like sensor domain (PAS domain)"/>
    <property type="match status" value="1"/>
</dbReference>
<evidence type="ECO:0000259" key="11">
    <source>
        <dbReference type="PROSITE" id="PS50109"/>
    </source>
</evidence>
<keyword evidence="8" id="KW-0902">Two-component regulatory system</keyword>
<name>A0A367YU93_9ACTN</name>
<keyword evidence="10" id="KW-1133">Transmembrane helix</keyword>
<dbReference type="SMART" id="SM00387">
    <property type="entry name" value="HATPase_c"/>
    <property type="match status" value="1"/>
</dbReference>
<keyword evidence="10" id="KW-0812">Transmembrane</keyword>
<dbReference type="PROSITE" id="PS50109">
    <property type="entry name" value="HIS_KIN"/>
    <property type="match status" value="1"/>
</dbReference>
<proteinExistence type="predicted"/>
<evidence type="ECO:0000313" key="14">
    <source>
        <dbReference type="Proteomes" id="UP000252770"/>
    </source>
</evidence>
<dbReference type="SUPFAM" id="SSF55874">
    <property type="entry name" value="ATPase domain of HSP90 chaperone/DNA topoisomerase II/histidine kinase"/>
    <property type="match status" value="1"/>
</dbReference>
<dbReference type="AlphaFoldDB" id="A0A367YU93"/>
<dbReference type="InterPro" id="IPR036890">
    <property type="entry name" value="HATPase_C_sf"/>
</dbReference>
<dbReference type="InterPro" id="IPR004358">
    <property type="entry name" value="Sig_transdc_His_kin-like_C"/>
</dbReference>
<dbReference type="Gene3D" id="3.30.565.10">
    <property type="entry name" value="Histidine kinase-like ATPase, C-terminal domain"/>
    <property type="match status" value="1"/>
</dbReference>
<dbReference type="PANTHER" id="PTHR43711">
    <property type="entry name" value="TWO-COMPONENT HISTIDINE KINASE"/>
    <property type="match status" value="1"/>
</dbReference>
<dbReference type="InterPro" id="IPR000014">
    <property type="entry name" value="PAS"/>
</dbReference>
<dbReference type="InterPro" id="IPR036097">
    <property type="entry name" value="HisK_dim/P_sf"/>
</dbReference>
<dbReference type="PANTHER" id="PTHR43711:SF1">
    <property type="entry name" value="HISTIDINE KINASE 1"/>
    <property type="match status" value="1"/>
</dbReference>
<comment type="subcellular location">
    <subcellularLocation>
        <location evidence="3">Cell membrane</location>
    </subcellularLocation>
</comment>
<comment type="caution">
    <text evidence="13">The sequence shown here is derived from an EMBL/GenBank/DDBJ whole genome shotgun (WGS) entry which is preliminary data.</text>
</comment>
<dbReference type="InterPro" id="IPR013656">
    <property type="entry name" value="PAS_4"/>
</dbReference>
<feature type="transmembrane region" description="Helical" evidence="10">
    <location>
        <begin position="44"/>
        <end position="61"/>
    </location>
</feature>
<dbReference type="FunFam" id="3.30.565.10:FF:000006">
    <property type="entry name" value="Sensor histidine kinase WalK"/>
    <property type="match status" value="1"/>
</dbReference>
<dbReference type="InterPro" id="IPR050736">
    <property type="entry name" value="Sensor_HK_Regulatory"/>
</dbReference>
<evidence type="ECO:0000256" key="1">
    <source>
        <dbReference type="ARBA" id="ARBA00000085"/>
    </source>
</evidence>
<evidence type="ECO:0000259" key="12">
    <source>
        <dbReference type="PROSITE" id="PS50112"/>
    </source>
</evidence>
<evidence type="ECO:0000256" key="6">
    <source>
        <dbReference type="ARBA" id="ARBA00022679"/>
    </source>
</evidence>
<dbReference type="GO" id="GO:0000155">
    <property type="term" value="F:phosphorelay sensor kinase activity"/>
    <property type="evidence" value="ECO:0007669"/>
    <property type="project" value="InterPro"/>
</dbReference>
<dbReference type="InterPro" id="IPR003594">
    <property type="entry name" value="HATPase_dom"/>
</dbReference>
<feature type="domain" description="Histidine kinase" evidence="11">
    <location>
        <begin position="469"/>
        <end position="694"/>
    </location>
</feature>
<evidence type="ECO:0000256" key="3">
    <source>
        <dbReference type="ARBA" id="ARBA00004236"/>
    </source>
</evidence>
<dbReference type="CDD" id="cd16922">
    <property type="entry name" value="HATPase_EvgS-ArcB-TorS-like"/>
    <property type="match status" value="1"/>
</dbReference>
<dbReference type="Pfam" id="PF08448">
    <property type="entry name" value="PAS_4"/>
    <property type="match status" value="1"/>
</dbReference>
<keyword evidence="5" id="KW-0597">Phosphoprotein</keyword>
<feature type="domain" description="PAS" evidence="12">
    <location>
        <begin position="335"/>
        <end position="392"/>
    </location>
</feature>
<dbReference type="EMBL" id="QOUI01000006">
    <property type="protein sequence ID" value="RCK69463.1"/>
    <property type="molecule type" value="Genomic_DNA"/>
</dbReference>
<evidence type="ECO:0000256" key="10">
    <source>
        <dbReference type="SAM" id="Phobius"/>
    </source>
</evidence>
<sequence length="695" mass="73227">MRVEPAGVLVSRWYLPVGGAVVVAAAAVLLSPLPQPVRATVSDWGVLGLMLSVAAALWVRGRTKTDPGRRRAWQLFAVGCLLAAVGNMVLLLPPSDQSASALVVATVAAIVVGSTGTLRYPSIPLGRVELARVLADGLVVGLSLLGILLGVVSAVRPDLGGDDTGWTVLVLPVADCVVVTVLVIMVLRSPPADYARFYTAALGFICIGVADTGFALRQLAASPATTGEPTDLGWFVGYLGIIVAVLSPDRPARPGAHGVADRPMLGTATVYACLVAAAVVLMVGPLGDISTPVRVLAVLVAVAVALRELLVTYDNLRLRRGLTRLVEQRTEQLRESAELSEAVAASVGDGVLAADLDGRLTYANAAAATLLDWPRTRLVGRPLAEVVVLDPDGGVPPSRPLGWVGEAVENGRVSTGRTHCRQPDGTLVPVQLTVSPLSRSGRTTGCVVALRDLRGQERVERMKSEFVSTVSHELRTPLTSIRGVLGLMADGRLGPVAPQAVPMVRIASESTERLSRLVDDLLDVERLQSGRFPLFPTDVDLAELARRAVDQSRLLFTAREVEVGVHAAGEDHVAWGDPDRIQQVLTNLLSNAAKYAPPGSEVDVVLGRDPAGLGGRGAVAVAVRDRGPGIPADKLEQIFDRFVQADQSDTRAKEGTGLGLAIARQLVHAMHGSLRVESEPGRSTTFTMELPLGDR</sequence>
<evidence type="ECO:0000256" key="2">
    <source>
        <dbReference type="ARBA" id="ARBA00001968"/>
    </source>
</evidence>
<dbReference type="GO" id="GO:0005509">
    <property type="term" value="F:calcium ion binding"/>
    <property type="evidence" value="ECO:0007669"/>
    <property type="project" value="UniProtKB-ARBA"/>
</dbReference>
<dbReference type="CDD" id="cd00130">
    <property type="entry name" value="PAS"/>
    <property type="match status" value="1"/>
</dbReference>
<organism evidence="13 14">
    <name type="scientific">Desertihabitans brevis</name>
    <dbReference type="NCBI Taxonomy" id="2268447"/>
    <lineage>
        <taxon>Bacteria</taxon>
        <taxon>Bacillati</taxon>
        <taxon>Actinomycetota</taxon>
        <taxon>Actinomycetes</taxon>
        <taxon>Propionibacteriales</taxon>
        <taxon>Propionibacteriaceae</taxon>
        <taxon>Desertihabitans</taxon>
    </lineage>
</organism>
<feature type="transmembrane region" description="Helical" evidence="10">
    <location>
        <begin position="99"/>
        <end position="121"/>
    </location>
</feature>
<dbReference type="InterPro" id="IPR035965">
    <property type="entry name" value="PAS-like_dom_sf"/>
</dbReference>
<evidence type="ECO:0000256" key="5">
    <source>
        <dbReference type="ARBA" id="ARBA00022553"/>
    </source>
</evidence>
<feature type="transmembrane region" description="Helical" evidence="10">
    <location>
        <begin position="166"/>
        <end position="187"/>
    </location>
</feature>
<feature type="transmembrane region" description="Helical" evidence="10">
    <location>
        <begin position="199"/>
        <end position="220"/>
    </location>
</feature>
<evidence type="ECO:0000313" key="13">
    <source>
        <dbReference type="EMBL" id="RCK69463.1"/>
    </source>
</evidence>
<keyword evidence="14" id="KW-1185">Reference proteome</keyword>
<reference evidence="13 14" key="1">
    <citation type="submission" date="2018-07" db="EMBL/GenBank/DDBJ databases">
        <title>Desertimonas flava gen. nov. sp. nov.</title>
        <authorList>
            <person name="Liu S."/>
        </authorList>
    </citation>
    <scope>NUCLEOTIDE SEQUENCE [LARGE SCALE GENOMIC DNA]</scope>
    <source>
        <strain evidence="13 14">16Sb5-5</strain>
    </source>
</reference>
<feature type="transmembrane region" description="Helical" evidence="10">
    <location>
        <begin position="268"/>
        <end position="287"/>
    </location>
</feature>
<dbReference type="PROSITE" id="PS50112">
    <property type="entry name" value="PAS"/>
    <property type="match status" value="1"/>
</dbReference>
<keyword evidence="9 10" id="KW-0472">Membrane</keyword>
<dbReference type="EC" id="2.7.13.3" evidence="4"/>
<evidence type="ECO:0000256" key="8">
    <source>
        <dbReference type="ARBA" id="ARBA00023012"/>
    </source>
</evidence>
<dbReference type="SMART" id="SM00091">
    <property type="entry name" value="PAS"/>
    <property type="match status" value="1"/>
</dbReference>
<keyword evidence="7" id="KW-0418">Kinase</keyword>
<dbReference type="InterPro" id="IPR003661">
    <property type="entry name" value="HisK_dim/P_dom"/>
</dbReference>
<comment type="cofactor">
    <cofactor evidence="2">
        <name>a divalent metal cation</name>
        <dbReference type="ChEBI" id="CHEBI:60240"/>
    </cofactor>
</comment>
<feature type="transmembrane region" description="Helical" evidence="10">
    <location>
        <begin position="12"/>
        <end position="32"/>
    </location>
</feature>
<dbReference type="InterPro" id="IPR005467">
    <property type="entry name" value="His_kinase_dom"/>
</dbReference>